<proteinExistence type="predicted"/>
<keyword evidence="2" id="KW-1185">Reference proteome</keyword>
<dbReference type="AlphaFoldDB" id="A0A9N8EBH5"/>
<name>A0A9N8EBH5_9STRA</name>
<evidence type="ECO:0000313" key="2">
    <source>
        <dbReference type="Proteomes" id="UP001153069"/>
    </source>
</evidence>
<evidence type="ECO:0000313" key="1">
    <source>
        <dbReference type="EMBL" id="CAB9517788.1"/>
    </source>
</evidence>
<dbReference type="EMBL" id="CAICTM010000879">
    <property type="protein sequence ID" value="CAB9517788.1"/>
    <property type="molecule type" value="Genomic_DNA"/>
</dbReference>
<organism evidence="1 2">
    <name type="scientific">Seminavis robusta</name>
    <dbReference type="NCBI Taxonomy" id="568900"/>
    <lineage>
        <taxon>Eukaryota</taxon>
        <taxon>Sar</taxon>
        <taxon>Stramenopiles</taxon>
        <taxon>Ochrophyta</taxon>
        <taxon>Bacillariophyta</taxon>
        <taxon>Bacillariophyceae</taxon>
        <taxon>Bacillariophycidae</taxon>
        <taxon>Naviculales</taxon>
        <taxon>Naviculaceae</taxon>
        <taxon>Seminavis</taxon>
    </lineage>
</organism>
<accession>A0A9N8EBH5</accession>
<sequence>MKGLFPMLRLAELAYEPNTEELEQKLKEEGGYEFYRHKTDSNVGQLGYYVALNRSEKILLFGVRGAYTLSDAVTDTVSLTINSASV</sequence>
<comment type="caution">
    <text evidence="1">The sequence shown here is derived from an EMBL/GenBank/DDBJ whole genome shotgun (WGS) entry which is preliminary data.</text>
</comment>
<reference evidence="1" key="1">
    <citation type="submission" date="2020-06" db="EMBL/GenBank/DDBJ databases">
        <authorList>
            <consortium name="Plant Systems Biology data submission"/>
        </authorList>
    </citation>
    <scope>NUCLEOTIDE SEQUENCE</scope>
    <source>
        <strain evidence="1">D6</strain>
    </source>
</reference>
<protein>
    <submittedName>
        <fullName evidence="1">Uncharacterized protein</fullName>
    </submittedName>
</protein>
<gene>
    <name evidence="1" type="ORF">SEMRO_880_G215120.1</name>
</gene>
<dbReference type="Proteomes" id="UP001153069">
    <property type="component" value="Unassembled WGS sequence"/>
</dbReference>